<sequence>MANDDLAVVDPRKVFVIHGRNELARKAMFDFLRSIGLDPIEWSQAITMTGKGSPYIGEVLDAAFGAAQAVVVLQTPDDIAHLHESLTFPGDPECDPQMQPRPNVLFEAGMAMGRDEQRTIIVELGTVKSFSDIHGRHVVRLDNSTQRRQELATRLRVAGCAVNTDGTDWHTGGDLTPPVAPGGGLPLGRKLPSTRASGQPQLTARVTSRGGNKTTPVTITNHGPGDVYDLDVHPAEGEESGLFREASDFPIPKLPAGKSVTALYRMPMSMGSSRKTYFNVVISGKTADGTPLEQTEFVSGD</sequence>
<dbReference type="EMBL" id="BAABFX010000030">
    <property type="protein sequence ID" value="GAA4398134.1"/>
    <property type="molecule type" value="Genomic_DNA"/>
</dbReference>
<evidence type="ECO:0000313" key="4">
    <source>
        <dbReference type="Proteomes" id="UP001500390"/>
    </source>
</evidence>
<dbReference type="InterPro" id="IPR019302">
    <property type="entry name" value="CAP12/PCTIR_TIR_dom"/>
</dbReference>
<feature type="domain" description="CD-NTase-associated protein 12/Pycsar effector protein TIR" evidence="2">
    <location>
        <begin position="13"/>
        <end position="142"/>
    </location>
</feature>
<feature type="region of interest" description="Disordered" evidence="1">
    <location>
        <begin position="192"/>
        <end position="227"/>
    </location>
</feature>
<evidence type="ECO:0000313" key="3">
    <source>
        <dbReference type="EMBL" id="GAA4398134.1"/>
    </source>
</evidence>
<dbReference type="RefSeq" id="WP_159901165.1">
    <property type="nucleotide sequence ID" value="NZ_BAABFX010000030.1"/>
</dbReference>
<gene>
    <name evidence="3" type="ORF">GCM10023153_22720</name>
</gene>
<feature type="compositionally biased region" description="Polar residues" evidence="1">
    <location>
        <begin position="194"/>
        <end position="221"/>
    </location>
</feature>
<accession>A0ABP8JYP8</accession>
<evidence type="ECO:0000259" key="2">
    <source>
        <dbReference type="Pfam" id="PF10137"/>
    </source>
</evidence>
<comment type="caution">
    <text evidence="3">The sequence shown here is derived from an EMBL/GenBank/DDBJ whole genome shotgun (WGS) entry which is preliminary data.</text>
</comment>
<dbReference type="Proteomes" id="UP001500390">
    <property type="component" value="Unassembled WGS sequence"/>
</dbReference>
<protein>
    <recommendedName>
        <fullName evidence="2">CD-NTase-associated protein 12/Pycsar effector protein TIR domain-containing protein</fullName>
    </recommendedName>
</protein>
<dbReference type="Pfam" id="PF10137">
    <property type="entry name" value="CAP12-PCTIR_TIR"/>
    <property type="match status" value="1"/>
</dbReference>
<keyword evidence="4" id="KW-1185">Reference proteome</keyword>
<reference evidence="4" key="1">
    <citation type="journal article" date="2019" name="Int. J. Syst. Evol. Microbiol.">
        <title>The Global Catalogue of Microorganisms (GCM) 10K type strain sequencing project: providing services to taxonomists for standard genome sequencing and annotation.</title>
        <authorList>
            <consortium name="The Broad Institute Genomics Platform"/>
            <consortium name="The Broad Institute Genome Sequencing Center for Infectious Disease"/>
            <person name="Wu L."/>
            <person name="Ma J."/>
        </authorList>
    </citation>
    <scope>NUCLEOTIDE SEQUENCE [LARGE SCALE GENOMIC DNA]</scope>
    <source>
        <strain evidence="4">JCM 17738</strain>
    </source>
</reference>
<organism evidence="3 4">
    <name type="scientific">Ornithinibacter aureus</name>
    <dbReference type="NCBI Taxonomy" id="622664"/>
    <lineage>
        <taxon>Bacteria</taxon>
        <taxon>Bacillati</taxon>
        <taxon>Actinomycetota</taxon>
        <taxon>Actinomycetes</taxon>
        <taxon>Micrococcales</taxon>
        <taxon>Intrasporangiaceae</taxon>
        <taxon>Ornithinibacter</taxon>
    </lineage>
</organism>
<proteinExistence type="predicted"/>
<name>A0ABP8JYP8_9MICO</name>
<evidence type="ECO:0000256" key="1">
    <source>
        <dbReference type="SAM" id="MobiDB-lite"/>
    </source>
</evidence>